<dbReference type="InterPro" id="IPR032675">
    <property type="entry name" value="LRR_dom_sf"/>
</dbReference>
<evidence type="ECO:0000313" key="5">
    <source>
        <dbReference type="Proteomes" id="UP000007879"/>
    </source>
</evidence>
<dbReference type="SMART" id="SM00369">
    <property type="entry name" value="LRR_TYP"/>
    <property type="match status" value="5"/>
</dbReference>
<dbReference type="PANTHER" id="PTHR10947:SF3">
    <property type="entry name" value="LEUCINE-RICH REPEAT-CONTAINING PROTEIN 47"/>
    <property type="match status" value="1"/>
</dbReference>
<dbReference type="OMA" id="YDVKPPT"/>
<sequence length="544" mass="60301">MAWNGIFKEAATTGKRELTVKKQAFSDEDATAIETWNDETLFKVRGLNHLRLMGFSSMTSFSPQISQLNSLLELILTNNGLESLPEEIGSLTRLRLLDASHNQLKLLPQSFYSLSSLQKLLLAHNQLCNDSFPPQSAGSGSPPFPSLQYIDMSHNEMEELPEFVYQSVSVLELLSPHNKIQSLLSDVSNLSNLKTLDLTHNSIIFLPAELSQCAKLRFISFDDNQIQDRRLVKILNQFGETKPKAVLDYLTSSKTGKGGGGKGKKKKGGASVEDTPSEIVHARYIIKIVRPEQYVMIKSMNAARQVRPYLVCAVIRNLALDEDGALRAFITLQTKLHETVCKKRRLATIATHSLSSLSLPLSYQCRSPDRIKLQPLDWDKEVTVRQFISHLKSNKPDRAREGSKPYSVDVSAAHLSKFLPLVDSNLMVYLSDSSGTVFSLPPLTNSEPSKITEATRDVLVEVTSSTSLSDAKQAMSALLLEMIDNGLHSVSTDVEEAATPKGPPQLIVEQTKVIDEADKLLVMYPARPDLILDSATKIDVMRPV</sequence>
<dbReference type="SMART" id="SM00364">
    <property type="entry name" value="LRR_BAC"/>
    <property type="match status" value="4"/>
</dbReference>
<dbReference type="KEGG" id="aqu:100638911"/>
<reference evidence="4" key="2">
    <citation type="submission" date="2017-05" db="UniProtKB">
        <authorList>
            <consortium name="EnsemblMetazoa"/>
        </authorList>
    </citation>
    <scope>IDENTIFICATION</scope>
</reference>
<accession>A0A1X7TY91</accession>
<dbReference type="SUPFAM" id="SSF52058">
    <property type="entry name" value="L domain-like"/>
    <property type="match status" value="1"/>
</dbReference>
<dbReference type="PROSITE" id="PS00039">
    <property type="entry name" value="DEAD_ATP_HELICASE"/>
    <property type="match status" value="1"/>
</dbReference>
<dbReference type="EnsemblMetazoa" id="Aqu2.1.20359_001">
    <property type="protein sequence ID" value="Aqu2.1.20359_001"/>
    <property type="gene ID" value="Aqu2.1.20359"/>
</dbReference>
<dbReference type="AlphaFoldDB" id="A0A1X7TY91"/>
<name>A0A1X7TY91_AMPQE</name>
<keyword evidence="2" id="KW-0677">Repeat</keyword>
<dbReference type="Gene3D" id="3.50.40.10">
    <property type="entry name" value="Phenylalanyl-trna Synthetase, Chain B, domain 3"/>
    <property type="match status" value="1"/>
</dbReference>
<keyword evidence="1" id="KW-0433">Leucine-rich repeat</keyword>
<evidence type="ECO:0000313" key="4">
    <source>
        <dbReference type="EnsemblMetazoa" id="Aqu2.1.20359_001"/>
    </source>
</evidence>
<dbReference type="Pfam" id="PF13855">
    <property type="entry name" value="LRR_8"/>
    <property type="match status" value="1"/>
</dbReference>
<dbReference type="OrthoDB" id="67933at2759"/>
<dbReference type="InterPro" id="IPR005146">
    <property type="entry name" value="B3/B4_tRNA-bd"/>
</dbReference>
<dbReference type="GO" id="GO:0006432">
    <property type="term" value="P:phenylalanyl-tRNA aminoacylation"/>
    <property type="evidence" value="ECO:0007669"/>
    <property type="project" value="InterPro"/>
</dbReference>
<dbReference type="STRING" id="400682.A0A1X7TY91"/>
<dbReference type="InterPro" id="IPR003591">
    <property type="entry name" value="Leu-rich_rpt_typical-subtyp"/>
</dbReference>
<evidence type="ECO:0000256" key="1">
    <source>
        <dbReference type="ARBA" id="ARBA00022614"/>
    </source>
</evidence>
<protein>
    <recommendedName>
        <fullName evidence="3">B3/B4 tRNA-binding domain-containing protein</fullName>
    </recommendedName>
</protein>
<dbReference type="InterPro" id="IPR000629">
    <property type="entry name" value="RNA-helicase_DEAD-box_CS"/>
</dbReference>
<dbReference type="Pfam" id="PF00560">
    <property type="entry name" value="LRR_1"/>
    <property type="match status" value="1"/>
</dbReference>
<organism evidence="4">
    <name type="scientific">Amphimedon queenslandica</name>
    <name type="common">Sponge</name>
    <dbReference type="NCBI Taxonomy" id="400682"/>
    <lineage>
        <taxon>Eukaryota</taxon>
        <taxon>Metazoa</taxon>
        <taxon>Porifera</taxon>
        <taxon>Demospongiae</taxon>
        <taxon>Heteroscleromorpha</taxon>
        <taxon>Haplosclerida</taxon>
        <taxon>Niphatidae</taxon>
        <taxon>Amphimedon</taxon>
    </lineage>
</organism>
<dbReference type="PANTHER" id="PTHR10947">
    <property type="entry name" value="PHENYLALANYL-TRNA SYNTHETASE BETA CHAIN AND LEUCINE-RICH REPEAT-CONTAINING PROTEIN 47"/>
    <property type="match status" value="1"/>
</dbReference>
<evidence type="ECO:0000259" key="3">
    <source>
        <dbReference type="SMART" id="SM00873"/>
    </source>
</evidence>
<dbReference type="Proteomes" id="UP000007879">
    <property type="component" value="Unassembled WGS sequence"/>
</dbReference>
<dbReference type="InterPro" id="IPR045060">
    <property type="entry name" value="Phe-tRNA-ligase_IIc_bsu"/>
</dbReference>
<dbReference type="Gene3D" id="3.80.10.10">
    <property type="entry name" value="Ribonuclease Inhibitor"/>
    <property type="match status" value="2"/>
</dbReference>
<feature type="domain" description="B3/B4 tRNA-binding" evidence="3">
    <location>
        <begin position="306"/>
        <end position="484"/>
    </location>
</feature>
<dbReference type="eggNOG" id="KOG2472">
    <property type="taxonomic scope" value="Eukaryota"/>
</dbReference>
<evidence type="ECO:0000256" key="2">
    <source>
        <dbReference type="ARBA" id="ARBA00022737"/>
    </source>
</evidence>
<dbReference type="GO" id="GO:0003723">
    <property type="term" value="F:RNA binding"/>
    <property type="evidence" value="ECO:0007669"/>
    <property type="project" value="InterPro"/>
</dbReference>
<dbReference type="SMART" id="SM00873">
    <property type="entry name" value="B3_4"/>
    <property type="match status" value="1"/>
</dbReference>
<dbReference type="InParanoid" id="A0A1X7TY91"/>
<keyword evidence="5" id="KW-1185">Reference proteome</keyword>
<dbReference type="GO" id="GO:0004826">
    <property type="term" value="F:phenylalanine-tRNA ligase activity"/>
    <property type="evidence" value="ECO:0007669"/>
    <property type="project" value="InterPro"/>
</dbReference>
<dbReference type="PROSITE" id="PS51450">
    <property type="entry name" value="LRR"/>
    <property type="match status" value="1"/>
</dbReference>
<dbReference type="InterPro" id="IPR020825">
    <property type="entry name" value="Phe-tRNA_synthase-like_B3/B4"/>
</dbReference>
<dbReference type="InterPro" id="IPR001611">
    <property type="entry name" value="Leu-rich_rpt"/>
</dbReference>
<gene>
    <name evidence="4" type="primary">100638911</name>
</gene>
<proteinExistence type="predicted"/>
<dbReference type="EnsemblMetazoa" id="XM_020001467.1">
    <property type="protein sequence ID" value="XP_019857026.1"/>
    <property type="gene ID" value="LOC100638911"/>
</dbReference>
<reference evidence="5" key="1">
    <citation type="journal article" date="2010" name="Nature">
        <title>The Amphimedon queenslandica genome and the evolution of animal complexity.</title>
        <authorList>
            <person name="Srivastava M."/>
            <person name="Simakov O."/>
            <person name="Chapman J."/>
            <person name="Fahey B."/>
            <person name="Gauthier M.E."/>
            <person name="Mitros T."/>
            <person name="Richards G.S."/>
            <person name="Conaco C."/>
            <person name="Dacre M."/>
            <person name="Hellsten U."/>
            <person name="Larroux C."/>
            <person name="Putnam N.H."/>
            <person name="Stanke M."/>
            <person name="Adamska M."/>
            <person name="Darling A."/>
            <person name="Degnan S.M."/>
            <person name="Oakley T.H."/>
            <person name="Plachetzki D.C."/>
            <person name="Zhai Y."/>
            <person name="Adamski M."/>
            <person name="Calcino A."/>
            <person name="Cummins S.F."/>
            <person name="Goodstein D.M."/>
            <person name="Harris C."/>
            <person name="Jackson D.J."/>
            <person name="Leys S.P."/>
            <person name="Shu S."/>
            <person name="Woodcroft B.J."/>
            <person name="Vervoort M."/>
            <person name="Kosik K.S."/>
            <person name="Manning G."/>
            <person name="Degnan B.M."/>
            <person name="Rokhsar D.S."/>
        </authorList>
    </citation>
    <scope>NUCLEOTIDE SEQUENCE [LARGE SCALE GENOMIC DNA]</scope>
</reference>